<keyword evidence="4" id="KW-1134">Transmembrane beta strand</keyword>
<proteinExistence type="inferred from homology"/>
<evidence type="ECO:0000256" key="6">
    <source>
        <dbReference type="ARBA" id="ARBA00023136"/>
    </source>
</evidence>
<evidence type="ECO:0000256" key="7">
    <source>
        <dbReference type="ARBA" id="ARBA00023237"/>
    </source>
</evidence>
<keyword evidence="5" id="KW-0812">Transmembrane</keyword>
<evidence type="ECO:0000256" key="3">
    <source>
        <dbReference type="ARBA" id="ARBA00022448"/>
    </source>
</evidence>
<evidence type="ECO:0000313" key="8">
    <source>
        <dbReference type="EMBL" id="SPF47102.1"/>
    </source>
</evidence>
<keyword evidence="7" id="KW-0998">Cell outer membrane</keyword>
<evidence type="ECO:0000313" key="9">
    <source>
        <dbReference type="Proteomes" id="UP000238701"/>
    </source>
</evidence>
<comment type="subcellular location">
    <subcellularLocation>
        <location evidence="1">Cell outer membrane</location>
    </subcellularLocation>
</comment>
<dbReference type="AlphaFoldDB" id="A0A2U3L5B8"/>
<dbReference type="InterPro" id="IPR003423">
    <property type="entry name" value="OMP_efflux"/>
</dbReference>
<dbReference type="PANTHER" id="PTHR30026">
    <property type="entry name" value="OUTER MEMBRANE PROTEIN TOLC"/>
    <property type="match status" value="1"/>
</dbReference>
<dbReference type="EMBL" id="OMOD01000168">
    <property type="protein sequence ID" value="SPF47102.1"/>
    <property type="molecule type" value="Genomic_DNA"/>
</dbReference>
<dbReference type="SUPFAM" id="SSF56954">
    <property type="entry name" value="Outer membrane efflux proteins (OEP)"/>
    <property type="match status" value="1"/>
</dbReference>
<accession>A0A2U3L5B8</accession>
<protein>
    <submittedName>
        <fullName evidence="8">Outer membrane efflux protein</fullName>
    </submittedName>
</protein>
<gene>
    <name evidence="8" type="ORF">SBA1_710018</name>
</gene>
<dbReference type="PANTHER" id="PTHR30026:SF20">
    <property type="entry name" value="OUTER MEMBRANE PROTEIN TOLC"/>
    <property type="match status" value="1"/>
</dbReference>
<organism evidence="8 9">
    <name type="scientific">Candidatus Sulfotelmatobacter kueseliae</name>
    <dbReference type="NCBI Taxonomy" id="2042962"/>
    <lineage>
        <taxon>Bacteria</taxon>
        <taxon>Pseudomonadati</taxon>
        <taxon>Acidobacteriota</taxon>
        <taxon>Terriglobia</taxon>
        <taxon>Terriglobales</taxon>
        <taxon>Candidatus Korobacteraceae</taxon>
        <taxon>Candidatus Sulfotelmatobacter</taxon>
    </lineage>
</organism>
<evidence type="ECO:0000256" key="1">
    <source>
        <dbReference type="ARBA" id="ARBA00004442"/>
    </source>
</evidence>
<dbReference type="GO" id="GO:0015562">
    <property type="term" value="F:efflux transmembrane transporter activity"/>
    <property type="evidence" value="ECO:0007669"/>
    <property type="project" value="InterPro"/>
</dbReference>
<evidence type="ECO:0000256" key="5">
    <source>
        <dbReference type="ARBA" id="ARBA00022692"/>
    </source>
</evidence>
<dbReference type="Gene3D" id="1.20.1600.10">
    <property type="entry name" value="Outer membrane efflux proteins (OEP)"/>
    <property type="match status" value="1"/>
</dbReference>
<evidence type="ECO:0000256" key="2">
    <source>
        <dbReference type="ARBA" id="ARBA00007613"/>
    </source>
</evidence>
<reference evidence="9" key="1">
    <citation type="submission" date="2018-02" db="EMBL/GenBank/DDBJ databases">
        <authorList>
            <person name="Hausmann B."/>
        </authorList>
    </citation>
    <scope>NUCLEOTIDE SEQUENCE [LARGE SCALE GENOMIC DNA]</scope>
    <source>
        <strain evidence="9">Peat soil MAG SbA1</strain>
    </source>
</reference>
<sequence>MVFSCTTVVVFAVAGMLAQSGPPSVSLPGPQNPFLGSAPEGKATNEVLQIDFKDAIDRGLRNNLGLLLAVDQSETVRGERWKELSSLLPDFSAHIMESVQSESLSALGFNKLAPVLLPPGASASSFPRLIPAFNYFDARLSLGQSVFNFKNLERERAASENVKVAQFNYKDAREVVVLAIGNSYLQAIAAAARVETAEAQVKSARALYDKAVDQQKAGLSPAIDTLRAQVELQARQQQLIVARNELAKQRLTVARIIGLPPGQEFVLTEKAPYQALNALPLETYLERAYASRADYQAALAQVRSAELSRRAATAGHYPTFDLNANFGEIGTNPGQSNDTWQVMGGVNIPIFSGNRVHGDVLEADSQLKQARSQLADLRGRIDYEVRTALLDLNAAGEQVEVARSSVDLAEQALAQSQDRFTAGVTDNLEVVQAQEALASAHENYIESLYAHNLSKVELARSIGDAEEGVKRYLKGN</sequence>
<keyword evidence="6" id="KW-0472">Membrane</keyword>
<dbReference type="InterPro" id="IPR051906">
    <property type="entry name" value="TolC-like"/>
</dbReference>
<name>A0A2U3L5B8_9BACT</name>
<evidence type="ECO:0000256" key="4">
    <source>
        <dbReference type="ARBA" id="ARBA00022452"/>
    </source>
</evidence>
<dbReference type="GO" id="GO:1990281">
    <property type="term" value="C:efflux pump complex"/>
    <property type="evidence" value="ECO:0007669"/>
    <property type="project" value="TreeGrafter"/>
</dbReference>
<dbReference type="Proteomes" id="UP000238701">
    <property type="component" value="Unassembled WGS sequence"/>
</dbReference>
<dbReference type="GO" id="GO:0015288">
    <property type="term" value="F:porin activity"/>
    <property type="evidence" value="ECO:0007669"/>
    <property type="project" value="TreeGrafter"/>
</dbReference>
<dbReference type="Pfam" id="PF02321">
    <property type="entry name" value="OEP"/>
    <property type="match status" value="2"/>
</dbReference>
<comment type="similarity">
    <text evidence="2">Belongs to the outer membrane factor (OMF) (TC 1.B.17) family.</text>
</comment>
<dbReference type="GO" id="GO:0009279">
    <property type="term" value="C:cell outer membrane"/>
    <property type="evidence" value="ECO:0007669"/>
    <property type="project" value="UniProtKB-SubCell"/>
</dbReference>
<keyword evidence="3" id="KW-0813">Transport</keyword>